<evidence type="ECO:0000256" key="2">
    <source>
        <dbReference type="ARBA" id="ARBA00008571"/>
    </source>
</evidence>
<evidence type="ECO:0000256" key="1">
    <source>
        <dbReference type="ARBA" id="ARBA00004496"/>
    </source>
</evidence>
<comment type="subcellular location">
    <subcellularLocation>
        <location evidence="1">Cytoplasm</location>
    </subcellularLocation>
</comment>
<proteinExistence type="inferred from homology"/>
<dbReference type="EMBL" id="FOMJ01000001">
    <property type="protein sequence ID" value="SFC99524.1"/>
    <property type="molecule type" value="Genomic_DNA"/>
</dbReference>
<dbReference type="InterPro" id="IPR005631">
    <property type="entry name" value="SDH"/>
</dbReference>
<dbReference type="GO" id="GO:0005737">
    <property type="term" value="C:cytoplasm"/>
    <property type="evidence" value="ECO:0007669"/>
    <property type="project" value="UniProtKB-SubCell"/>
</dbReference>
<evidence type="ECO:0000313" key="7">
    <source>
        <dbReference type="Proteomes" id="UP000198611"/>
    </source>
</evidence>
<name>A0A1I1NPA8_9GAMM</name>
<protein>
    <recommendedName>
        <fullName evidence="3">FAD assembly factor SdhE</fullName>
    </recommendedName>
</protein>
<dbReference type="Proteomes" id="UP000198611">
    <property type="component" value="Unassembled WGS sequence"/>
</dbReference>
<gene>
    <name evidence="6" type="ORF">SAMN05660831_00373</name>
</gene>
<dbReference type="SUPFAM" id="SSF109910">
    <property type="entry name" value="YgfY-like"/>
    <property type="match status" value="1"/>
</dbReference>
<keyword evidence="7" id="KW-1185">Reference proteome</keyword>
<evidence type="ECO:0000256" key="5">
    <source>
        <dbReference type="ARBA" id="ARBA00023186"/>
    </source>
</evidence>
<keyword evidence="4" id="KW-0963">Cytoplasm</keyword>
<evidence type="ECO:0000256" key="4">
    <source>
        <dbReference type="ARBA" id="ARBA00022490"/>
    </source>
</evidence>
<accession>A0A1I1NPA8</accession>
<dbReference type="InterPro" id="IPR036714">
    <property type="entry name" value="SDH_sf"/>
</dbReference>
<evidence type="ECO:0000313" key="6">
    <source>
        <dbReference type="EMBL" id="SFC99524.1"/>
    </source>
</evidence>
<dbReference type="PANTHER" id="PTHR39585:SF1">
    <property type="entry name" value="FAD ASSEMBLY FACTOR SDHE"/>
    <property type="match status" value="1"/>
</dbReference>
<dbReference type="AlphaFoldDB" id="A0A1I1NPA8"/>
<dbReference type="PANTHER" id="PTHR39585">
    <property type="entry name" value="FAD ASSEMBLY FACTOR SDHE"/>
    <property type="match status" value="1"/>
</dbReference>
<organism evidence="6 7">
    <name type="scientific">Thiohalospira halophila DSM 15071</name>
    <dbReference type="NCBI Taxonomy" id="1123397"/>
    <lineage>
        <taxon>Bacteria</taxon>
        <taxon>Pseudomonadati</taxon>
        <taxon>Pseudomonadota</taxon>
        <taxon>Gammaproteobacteria</taxon>
        <taxon>Thiohalospirales</taxon>
        <taxon>Thiohalospiraceae</taxon>
        <taxon>Thiohalospira</taxon>
    </lineage>
</organism>
<reference evidence="6 7" key="1">
    <citation type="submission" date="2016-10" db="EMBL/GenBank/DDBJ databases">
        <authorList>
            <person name="de Groot N.N."/>
        </authorList>
    </citation>
    <scope>NUCLEOTIDE SEQUENCE [LARGE SCALE GENOMIC DNA]</scope>
    <source>
        <strain evidence="6 7">HL3</strain>
    </source>
</reference>
<dbReference type="Pfam" id="PF03937">
    <property type="entry name" value="Sdh5"/>
    <property type="match status" value="1"/>
</dbReference>
<dbReference type="InterPro" id="IPR050531">
    <property type="entry name" value="SdhE_FAD_assembly_factor"/>
</dbReference>
<dbReference type="Gene3D" id="1.10.150.250">
    <property type="entry name" value="Flavinator of succinate dehydrogenase"/>
    <property type="match status" value="1"/>
</dbReference>
<dbReference type="GO" id="GO:0006105">
    <property type="term" value="P:succinate metabolic process"/>
    <property type="evidence" value="ECO:0007669"/>
    <property type="project" value="TreeGrafter"/>
</dbReference>
<dbReference type="OrthoDB" id="9180899at2"/>
<comment type="similarity">
    <text evidence="2">Belongs to the SdhE FAD assembly factor family.</text>
</comment>
<dbReference type="STRING" id="1123397.SAMN05660831_00373"/>
<keyword evidence="5" id="KW-0143">Chaperone</keyword>
<sequence>MEAPERARLLWQCRRGMRELDLLLQAFAEAEIEGLDAAEKAAFEGLLARPDAELAELLLGASEPMDGTTADVVARIRTAARP</sequence>
<evidence type="ECO:0000256" key="3">
    <source>
        <dbReference type="ARBA" id="ARBA00019418"/>
    </source>
</evidence>
<dbReference type="RefSeq" id="WP_093427046.1">
    <property type="nucleotide sequence ID" value="NZ_FOMJ01000001.1"/>
</dbReference>